<evidence type="ECO:0000256" key="1">
    <source>
        <dbReference type="ARBA" id="ARBA00004651"/>
    </source>
</evidence>
<dbReference type="PANTHER" id="PTHR30622:SF3">
    <property type="entry name" value="UNDECAPRENYL-DIPHOSPHATASE"/>
    <property type="match status" value="1"/>
</dbReference>
<evidence type="ECO:0000256" key="3">
    <source>
        <dbReference type="ARBA" id="ARBA00012374"/>
    </source>
</evidence>
<feature type="transmembrane region" description="Helical" evidence="14">
    <location>
        <begin position="95"/>
        <end position="115"/>
    </location>
</feature>
<dbReference type="AlphaFoldDB" id="A0A7U2R9P7"/>
<dbReference type="GO" id="GO:0005886">
    <property type="term" value="C:plasma membrane"/>
    <property type="evidence" value="ECO:0007669"/>
    <property type="project" value="UniProtKB-SubCell"/>
</dbReference>
<evidence type="ECO:0000313" key="15">
    <source>
        <dbReference type="EMBL" id="QRE04101.1"/>
    </source>
</evidence>
<comment type="function">
    <text evidence="14">Catalyzes the dephosphorylation of undecaprenyl diphosphate (UPP). Confers resistance to bacitracin.</text>
</comment>
<evidence type="ECO:0000256" key="8">
    <source>
        <dbReference type="ARBA" id="ARBA00022989"/>
    </source>
</evidence>
<evidence type="ECO:0000256" key="2">
    <source>
        <dbReference type="ARBA" id="ARBA00010621"/>
    </source>
</evidence>
<evidence type="ECO:0000256" key="7">
    <source>
        <dbReference type="ARBA" id="ARBA00022801"/>
    </source>
</evidence>
<evidence type="ECO:0000313" key="16">
    <source>
        <dbReference type="Proteomes" id="UP000596329"/>
    </source>
</evidence>
<dbReference type="NCBIfam" id="NF001390">
    <property type="entry name" value="PRK00281.1-4"/>
    <property type="match status" value="1"/>
</dbReference>
<keyword evidence="14" id="KW-0573">Peptidoglycan synthesis</keyword>
<accession>A0A7U2R9P7</accession>
<dbReference type="EMBL" id="CP059075">
    <property type="protein sequence ID" value="QRE04101.1"/>
    <property type="molecule type" value="Genomic_DNA"/>
</dbReference>
<dbReference type="Pfam" id="PF02673">
    <property type="entry name" value="BacA"/>
    <property type="match status" value="1"/>
</dbReference>
<evidence type="ECO:0000256" key="4">
    <source>
        <dbReference type="ARBA" id="ARBA00021581"/>
    </source>
</evidence>
<evidence type="ECO:0000256" key="6">
    <source>
        <dbReference type="ARBA" id="ARBA00022692"/>
    </source>
</evidence>
<gene>
    <name evidence="14" type="primary">uppP</name>
    <name evidence="15" type="ORF">H0H26_00390</name>
</gene>
<keyword evidence="14" id="KW-0961">Cell wall biogenesis/degradation</keyword>
<keyword evidence="6 14" id="KW-0812">Transmembrane</keyword>
<dbReference type="GO" id="GO:0071555">
    <property type="term" value="P:cell wall organization"/>
    <property type="evidence" value="ECO:0007669"/>
    <property type="project" value="UniProtKB-KW"/>
</dbReference>
<feature type="transmembrane region" description="Helical" evidence="14">
    <location>
        <begin position="206"/>
        <end position="226"/>
    </location>
</feature>
<keyword evidence="14" id="KW-0133">Cell shape</keyword>
<comment type="miscellaneous">
    <text evidence="14">Bacitracin is thought to be involved in the inhibition of peptidoglycan synthesis by sequestering undecaprenyl diphosphate, thereby reducing the pool of lipid carrier available.</text>
</comment>
<evidence type="ECO:0000256" key="13">
    <source>
        <dbReference type="ARBA" id="ARBA00047594"/>
    </source>
</evidence>
<dbReference type="PANTHER" id="PTHR30622">
    <property type="entry name" value="UNDECAPRENYL-DIPHOSPHATASE"/>
    <property type="match status" value="1"/>
</dbReference>
<keyword evidence="10 14" id="KW-0046">Antibiotic resistance</keyword>
<evidence type="ECO:0000256" key="5">
    <source>
        <dbReference type="ARBA" id="ARBA00022475"/>
    </source>
</evidence>
<dbReference type="InterPro" id="IPR003824">
    <property type="entry name" value="UppP"/>
</dbReference>
<dbReference type="NCBIfam" id="TIGR00753">
    <property type="entry name" value="undec_PP_bacA"/>
    <property type="match status" value="1"/>
</dbReference>
<feature type="transmembrane region" description="Helical" evidence="14">
    <location>
        <begin position="169"/>
        <end position="186"/>
    </location>
</feature>
<dbReference type="GO" id="GO:0009252">
    <property type="term" value="P:peptidoglycan biosynthetic process"/>
    <property type="evidence" value="ECO:0007669"/>
    <property type="project" value="UniProtKB-KW"/>
</dbReference>
<feature type="transmembrane region" description="Helical" evidence="14">
    <location>
        <begin position="41"/>
        <end position="62"/>
    </location>
</feature>
<name>A0A7U2R9P7_FLAPS</name>
<evidence type="ECO:0000256" key="12">
    <source>
        <dbReference type="ARBA" id="ARBA00032932"/>
    </source>
</evidence>
<dbReference type="GO" id="GO:0008360">
    <property type="term" value="P:regulation of cell shape"/>
    <property type="evidence" value="ECO:0007669"/>
    <property type="project" value="UniProtKB-KW"/>
</dbReference>
<comment type="subcellular location">
    <subcellularLocation>
        <location evidence="1 14">Cell membrane</location>
        <topology evidence="1 14">Multi-pass membrane protein</topology>
    </subcellularLocation>
</comment>
<evidence type="ECO:0000256" key="9">
    <source>
        <dbReference type="ARBA" id="ARBA00023136"/>
    </source>
</evidence>
<dbReference type="NCBIfam" id="NF001389">
    <property type="entry name" value="PRK00281.1-2"/>
    <property type="match status" value="1"/>
</dbReference>
<feature type="transmembrane region" description="Helical" evidence="14">
    <location>
        <begin position="7"/>
        <end position="29"/>
    </location>
</feature>
<comment type="catalytic activity">
    <reaction evidence="13 14">
        <text>di-trans,octa-cis-undecaprenyl diphosphate + H2O = di-trans,octa-cis-undecaprenyl phosphate + phosphate + H(+)</text>
        <dbReference type="Rhea" id="RHEA:28094"/>
        <dbReference type="ChEBI" id="CHEBI:15377"/>
        <dbReference type="ChEBI" id="CHEBI:15378"/>
        <dbReference type="ChEBI" id="CHEBI:43474"/>
        <dbReference type="ChEBI" id="CHEBI:58405"/>
        <dbReference type="ChEBI" id="CHEBI:60392"/>
        <dbReference type="EC" id="3.6.1.27"/>
    </reaction>
</comment>
<comment type="similarity">
    <text evidence="2 14">Belongs to the UppP family.</text>
</comment>
<sequence>MNYIQAIILAIIEGITEFLPVSSTGHMIIASSFFGIAHEDFTKLFTIVIQLGAILSVVVLYFKRFFQTLDFYFKLLVAFIPAVVLGLLFSKKIDALLESPVTVAVSLLVGGIILLKVDDWFNNSSETEITYLKAFKIGLFQCIAMIPGVSRSGASIVGGMSQKLARTSAAEFSFFLAVPTMLGATLKKCYDYYKDGFILTHDQINFLIIGNIVAFLVALLAIKTFIGFLSKNGFKVFGYYRIVAGIVLLLIHFFIHPLTLI</sequence>
<proteinExistence type="inferred from homology"/>
<reference evidence="15 16" key="1">
    <citation type="submission" date="2020-07" db="EMBL/GenBank/DDBJ databases">
        <title>Genomic characterization of Flavobacterium psychrophilum strains.</title>
        <authorList>
            <person name="Castillo D."/>
            <person name="Jorgensen J."/>
            <person name="Middelboe M."/>
        </authorList>
    </citation>
    <scope>NUCLEOTIDE SEQUENCE [LARGE SCALE GENOMIC DNA]</scope>
    <source>
        <strain evidence="15 16">FPS-R7</strain>
    </source>
</reference>
<organism evidence="15 16">
    <name type="scientific">Flavobacterium psychrophilum</name>
    <dbReference type="NCBI Taxonomy" id="96345"/>
    <lineage>
        <taxon>Bacteria</taxon>
        <taxon>Pseudomonadati</taxon>
        <taxon>Bacteroidota</taxon>
        <taxon>Flavobacteriia</taxon>
        <taxon>Flavobacteriales</taxon>
        <taxon>Flavobacteriaceae</taxon>
        <taxon>Flavobacterium</taxon>
    </lineage>
</organism>
<protein>
    <recommendedName>
        <fullName evidence="4 14">Undecaprenyl-diphosphatase</fullName>
        <ecNumber evidence="3 14">3.6.1.27</ecNumber>
    </recommendedName>
    <alternativeName>
        <fullName evidence="12 14">Bacitracin resistance protein</fullName>
    </alternativeName>
    <alternativeName>
        <fullName evidence="11 14">Undecaprenyl pyrophosphate phosphatase</fullName>
    </alternativeName>
</protein>
<keyword evidence="7 14" id="KW-0378">Hydrolase</keyword>
<evidence type="ECO:0000256" key="10">
    <source>
        <dbReference type="ARBA" id="ARBA00023251"/>
    </source>
</evidence>
<dbReference type="GO" id="GO:0050380">
    <property type="term" value="F:undecaprenyl-diphosphatase activity"/>
    <property type="evidence" value="ECO:0007669"/>
    <property type="project" value="UniProtKB-UniRule"/>
</dbReference>
<evidence type="ECO:0000256" key="14">
    <source>
        <dbReference type="HAMAP-Rule" id="MF_01006"/>
    </source>
</evidence>
<keyword evidence="5 14" id="KW-1003">Cell membrane</keyword>
<dbReference type="EC" id="3.6.1.27" evidence="3 14"/>
<feature type="transmembrane region" description="Helical" evidence="14">
    <location>
        <begin position="71"/>
        <end position="89"/>
    </location>
</feature>
<dbReference type="GO" id="GO:0046677">
    <property type="term" value="P:response to antibiotic"/>
    <property type="evidence" value="ECO:0007669"/>
    <property type="project" value="UniProtKB-UniRule"/>
</dbReference>
<evidence type="ECO:0000256" key="11">
    <source>
        <dbReference type="ARBA" id="ARBA00032707"/>
    </source>
</evidence>
<keyword evidence="8 14" id="KW-1133">Transmembrane helix</keyword>
<feature type="transmembrane region" description="Helical" evidence="14">
    <location>
        <begin position="238"/>
        <end position="255"/>
    </location>
</feature>
<dbReference type="Proteomes" id="UP000596329">
    <property type="component" value="Chromosome"/>
</dbReference>
<keyword evidence="9 14" id="KW-0472">Membrane</keyword>
<dbReference type="HAMAP" id="MF_01006">
    <property type="entry name" value="Undec_diphosphatase"/>
    <property type="match status" value="1"/>
</dbReference>
<dbReference type="RefSeq" id="WP_063742577.1">
    <property type="nucleotide sequence ID" value="NZ_CP059075.1"/>
</dbReference>